<keyword evidence="3" id="KW-0808">Transferase</keyword>
<evidence type="ECO:0000313" key="9">
    <source>
        <dbReference type="Proteomes" id="UP001358586"/>
    </source>
</evidence>
<comment type="subcellular location">
    <subcellularLocation>
        <location evidence="1">Endomembrane system</location>
    </subcellularLocation>
</comment>
<gene>
    <name evidence="8" type="ORF">PVK06_040368</name>
</gene>
<name>A0ABR0N5A4_GOSAR</name>
<keyword evidence="4" id="KW-0812">Transmembrane</keyword>
<evidence type="ECO:0000256" key="4">
    <source>
        <dbReference type="ARBA" id="ARBA00022692"/>
    </source>
</evidence>
<keyword evidence="6" id="KW-0472">Membrane</keyword>
<evidence type="ECO:0000256" key="1">
    <source>
        <dbReference type="ARBA" id="ARBA00004308"/>
    </source>
</evidence>
<evidence type="ECO:0000256" key="7">
    <source>
        <dbReference type="ARBA" id="ARBA00023316"/>
    </source>
</evidence>
<evidence type="ECO:0000256" key="6">
    <source>
        <dbReference type="ARBA" id="ARBA00023136"/>
    </source>
</evidence>
<keyword evidence="9" id="KW-1185">Reference proteome</keyword>
<dbReference type="InterPro" id="IPR005150">
    <property type="entry name" value="Cellulose_synth"/>
</dbReference>
<evidence type="ECO:0000256" key="2">
    <source>
        <dbReference type="ARBA" id="ARBA00022676"/>
    </source>
</evidence>
<keyword evidence="7" id="KW-0961">Cell wall biogenesis/degradation</keyword>
<sequence>MLEAANFSKTWLPFCKKFRVEPTSPEAYFRTASEPLSDAVNVKDWLSVKAKR</sequence>
<protein>
    <submittedName>
        <fullName evidence="8">Uncharacterized protein</fullName>
    </submittedName>
</protein>
<dbReference type="Proteomes" id="UP001358586">
    <property type="component" value="Chromosome 11"/>
</dbReference>
<organism evidence="8 9">
    <name type="scientific">Gossypium arboreum</name>
    <name type="common">Tree cotton</name>
    <name type="synonym">Gossypium nanking</name>
    <dbReference type="NCBI Taxonomy" id="29729"/>
    <lineage>
        <taxon>Eukaryota</taxon>
        <taxon>Viridiplantae</taxon>
        <taxon>Streptophyta</taxon>
        <taxon>Embryophyta</taxon>
        <taxon>Tracheophyta</taxon>
        <taxon>Spermatophyta</taxon>
        <taxon>Magnoliopsida</taxon>
        <taxon>eudicotyledons</taxon>
        <taxon>Gunneridae</taxon>
        <taxon>Pentapetalae</taxon>
        <taxon>rosids</taxon>
        <taxon>malvids</taxon>
        <taxon>Malvales</taxon>
        <taxon>Malvaceae</taxon>
        <taxon>Malvoideae</taxon>
        <taxon>Gossypium</taxon>
    </lineage>
</organism>
<dbReference type="EMBL" id="JARKNE010000011">
    <property type="protein sequence ID" value="KAK5785752.1"/>
    <property type="molecule type" value="Genomic_DNA"/>
</dbReference>
<evidence type="ECO:0000256" key="3">
    <source>
        <dbReference type="ARBA" id="ARBA00022679"/>
    </source>
</evidence>
<reference evidence="8 9" key="1">
    <citation type="submission" date="2023-03" db="EMBL/GenBank/DDBJ databases">
        <title>WGS of Gossypium arboreum.</title>
        <authorList>
            <person name="Yu D."/>
        </authorList>
    </citation>
    <scope>NUCLEOTIDE SEQUENCE [LARGE SCALE GENOMIC DNA]</scope>
    <source>
        <tissue evidence="8">Leaf</tissue>
    </source>
</reference>
<comment type="caution">
    <text evidence="8">The sequence shown here is derived from an EMBL/GenBank/DDBJ whole genome shotgun (WGS) entry which is preliminary data.</text>
</comment>
<proteinExistence type="predicted"/>
<dbReference type="PANTHER" id="PTHR13301">
    <property type="entry name" value="X-BOX TRANSCRIPTION FACTOR-RELATED"/>
    <property type="match status" value="1"/>
</dbReference>
<accession>A0ABR0N5A4</accession>
<keyword evidence="5" id="KW-1133">Transmembrane helix</keyword>
<dbReference type="Pfam" id="PF03552">
    <property type="entry name" value="Cellulose_synt"/>
    <property type="match status" value="1"/>
</dbReference>
<evidence type="ECO:0000256" key="5">
    <source>
        <dbReference type="ARBA" id="ARBA00022989"/>
    </source>
</evidence>
<evidence type="ECO:0000313" key="8">
    <source>
        <dbReference type="EMBL" id="KAK5785752.1"/>
    </source>
</evidence>
<keyword evidence="2" id="KW-0328">Glycosyltransferase</keyword>